<reference evidence="1" key="1">
    <citation type="submission" date="2023-06" db="EMBL/GenBank/DDBJ databases">
        <title>Genome-scale phylogeny and comparative genomics of the fungal order Sordariales.</title>
        <authorList>
            <consortium name="Lawrence Berkeley National Laboratory"/>
            <person name="Hensen N."/>
            <person name="Bonometti L."/>
            <person name="Westerberg I."/>
            <person name="Brannstrom I.O."/>
            <person name="Guillou S."/>
            <person name="Cros-Aarteil S."/>
            <person name="Calhoun S."/>
            <person name="Haridas S."/>
            <person name="Kuo A."/>
            <person name="Mondo S."/>
            <person name="Pangilinan J."/>
            <person name="Riley R."/>
            <person name="Labutti K."/>
            <person name="Andreopoulos B."/>
            <person name="Lipzen A."/>
            <person name="Chen C."/>
            <person name="Yanf M."/>
            <person name="Daum C."/>
            <person name="Ng V."/>
            <person name="Clum A."/>
            <person name="Steindorff A."/>
            <person name="Ohm R."/>
            <person name="Martin F."/>
            <person name="Silar P."/>
            <person name="Natvig D."/>
            <person name="Lalanne C."/>
            <person name="Gautier V."/>
            <person name="Ament-Velasquez S.L."/>
            <person name="Kruys A."/>
            <person name="Hutchinson M.I."/>
            <person name="Powell A.J."/>
            <person name="Barry K."/>
            <person name="Miller A.N."/>
            <person name="Grigoriev I.V."/>
            <person name="Debuchy R."/>
            <person name="Gladieux P."/>
            <person name="Thoren M.H."/>
            <person name="Johannesson H."/>
        </authorList>
    </citation>
    <scope>NUCLEOTIDE SEQUENCE</scope>
    <source>
        <strain evidence="1">CBS 606.72</strain>
    </source>
</reference>
<keyword evidence="2" id="KW-1185">Reference proteome</keyword>
<gene>
    <name evidence="1" type="ORF">B0T14DRAFT_508875</name>
</gene>
<organism evidence="1 2">
    <name type="scientific">Immersiella caudata</name>
    <dbReference type="NCBI Taxonomy" id="314043"/>
    <lineage>
        <taxon>Eukaryota</taxon>
        <taxon>Fungi</taxon>
        <taxon>Dikarya</taxon>
        <taxon>Ascomycota</taxon>
        <taxon>Pezizomycotina</taxon>
        <taxon>Sordariomycetes</taxon>
        <taxon>Sordariomycetidae</taxon>
        <taxon>Sordariales</taxon>
        <taxon>Lasiosphaeriaceae</taxon>
        <taxon>Immersiella</taxon>
    </lineage>
</organism>
<dbReference type="Proteomes" id="UP001175000">
    <property type="component" value="Unassembled WGS sequence"/>
</dbReference>
<accession>A0AA40C5A6</accession>
<dbReference type="CDD" id="cd09917">
    <property type="entry name" value="F-box_SF"/>
    <property type="match status" value="1"/>
</dbReference>
<dbReference type="EMBL" id="JAULSU010000002">
    <property type="protein sequence ID" value="KAK0625986.1"/>
    <property type="molecule type" value="Genomic_DNA"/>
</dbReference>
<evidence type="ECO:0000313" key="1">
    <source>
        <dbReference type="EMBL" id="KAK0625986.1"/>
    </source>
</evidence>
<sequence>MPNTIHCQLLSKLVRMGESSRFSPQHLRLTIRRRSQRKRNIQENVAMEPTSALHLPPEIWEMVLDHLPPSFFQEDLARLTLCKRWYGLVYPVFIRRLEYTPKVISRLVNRKANATDRKTAAINRARERLQNSTRYLTLAVDGKPANGCFDTPYNLLRFGDILRDSPNLKFVRFVSRPANEGWKADPYSERELPLYGIVSFTERLPFLTDLDLDLCGGQRVPTILSGHFCHTISPLISRLRSLSIRTRCLCKDAFVVRSGKEVTLQRLTVNLHLGTISKVNPKLNSTMLCPSDSMGSFSSWEWRNPMDELRPAVLGVAKGMRDPERARIIHKALNGEIHLWDAKSNECVVEDVEIGKPFAAFLELESGRCAAEDEWLHPQPPTTW</sequence>
<proteinExistence type="predicted"/>
<comment type="caution">
    <text evidence="1">The sequence shown here is derived from an EMBL/GenBank/DDBJ whole genome shotgun (WGS) entry which is preliminary data.</text>
</comment>
<name>A0AA40C5A6_9PEZI</name>
<dbReference type="AlphaFoldDB" id="A0AA40C5A6"/>
<protein>
    <recommendedName>
        <fullName evidence="3">F-box domain-containing protein</fullName>
    </recommendedName>
</protein>
<evidence type="ECO:0008006" key="3">
    <source>
        <dbReference type="Google" id="ProtNLM"/>
    </source>
</evidence>
<evidence type="ECO:0000313" key="2">
    <source>
        <dbReference type="Proteomes" id="UP001175000"/>
    </source>
</evidence>